<keyword evidence="2" id="KW-0315">Glutamine amidotransferase</keyword>
<reference evidence="2 3" key="1">
    <citation type="journal article" date="2019" name="Int. J. Syst. Evol. Microbiol.">
        <title>The Global Catalogue of Microorganisms (GCM) 10K type strain sequencing project: providing services to taxonomists for standard genome sequencing and annotation.</title>
        <authorList>
            <consortium name="The Broad Institute Genomics Platform"/>
            <consortium name="The Broad Institute Genome Sequencing Center for Infectious Disease"/>
            <person name="Wu L."/>
            <person name="Ma J."/>
        </authorList>
    </citation>
    <scope>NUCLEOTIDE SEQUENCE [LARGE SCALE GENOMIC DNA]</scope>
    <source>
        <strain evidence="2 3">IBRC-M 10256</strain>
    </source>
</reference>
<dbReference type="InterPro" id="IPR044992">
    <property type="entry name" value="ChyE-like"/>
</dbReference>
<dbReference type="Pfam" id="PF00117">
    <property type="entry name" value="GATase"/>
    <property type="match status" value="1"/>
</dbReference>
<dbReference type="Gene3D" id="3.40.50.880">
    <property type="match status" value="1"/>
</dbReference>
<dbReference type="PROSITE" id="PS51273">
    <property type="entry name" value="GATASE_TYPE_1"/>
    <property type="match status" value="1"/>
</dbReference>
<dbReference type="Proteomes" id="UP001595846">
    <property type="component" value="Unassembled WGS sequence"/>
</dbReference>
<gene>
    <name evidence="2" type="ORF">ACFOUR_17165</name>
</gene>
<organism evidence="2 3">
    <name type="scientific">Halovivax cerinus</name>
    <dbReference type="NCBI Taxonomy" id="1487865"/>
    <lineage>
        <taxon>Archaea</taxon>
        <taxon>Methanobacteriati</taxon>
        <taxon>Methanobacteriota</taxon>
        <taxon>Stenosarchaea group</taxon>
        <taxon>Halobacteria</taxon>
        <taxon>Halobacteriales</taxon>
        <taxon>Natrialbaceae</taxon>
        <taxon>Halovivax</taxon>
    </lineage>
</organism>
<keyword evidence="3" id="KW-1185">Reference proteome</keyword>
<evidence type="ECO:0000313" key="2">
    <source>
        <dbReference type="EMBL" id="MFC3960093.1"/>
    </source>
</evidence>
<dbReference type="InterPro" id="IPR017926">
    <property type="entry name" value="GATASE"/>
</dbReference>
<evidence type="ECO:0000259" key="1">
    <source>
        <dbReference type="Pfam" id="PF00117"/>
    </source>
</evidence>
<protein>
    <submittedName>
        <fullName evidence="2">Type 1 glutamine amidotransferase</fullName>
    </submittedName>
</protein>
<sequence length="246" mass="27712">MRRPRLALLDASHGDENVPRNFRRELDASLAEFDVTEGALPAGYEFDGVVVTGSRSSVYWDEDWIDETKAWVSDAIDRDLPCLGVCWGHQLLADVLGGTVADMGVYEIGYNEIDRTRDESILFAGVEDTFLAFTTHSDAVVDLPPGAVELARNEYSNHGFRADHVFGVQFHPEYDRQSARDLTMEKELDEDRREAVLAGITEENYRRATGTKRVFENFVAYVETHRRNGDGRRDRAVRTDGAPPGR</sequence>
<dbReference type="RefSeq" id="WP_256532375.1">
    <property type="nucleotide sequence ID" value="NZ_CP101824.1"/>
</dbReference>
<dbReference type="InterPro" id="IPR029062">
    <property type="entry name" value="Class_I_gatase-like"/>
</dbReference>
<dbReference type="GeneID" id="73901455"/>
<evidence type="ECO:0000313" key="3">
    <source>
        <dbReference type="Proteomes" id="UP001595846"/>
    </source>
</evidence>
<dbReference type="PANTHER" id="PTHR42695:SF5">
    <property type="entry name" value="GLUTAMINE AMIDOTRANSFERASE YLR126C-RELATED"/>
    <property type="match status" value="1"/>
</dbReference>
<comment type="caution">
    <text evidence="2">The sequence shown here is derived from an EMBL/GenBank/DDBJ whole genome shotgun (WGS) entry which is preliminary data.</text>
</comment>
<feature type="domain" description="Glutamine amidotransferase" evidence="1">
    <location>
        <begin position="43"/>
        <end position="181"/>
    </location>
</feature>
<proteinExistence type="predicted"/>
<name>A0ABD5NSZ4_9EURY</name>
<dbReference type="SUPFAM" id="SSF52317">
    <property type="entry name" value="Class I glutamine amidotransferase-like"/>
    <property type="match status" value="1"/>
</dbReference>
<dbReference type="EMBL" id="JBHSAQ010000016">
    <property type="protein sequence ID" value="MFC3960093.1"/>
    <property type="molecule type" value="Genomic_DNA"/>
</dbReference>
<accession>A0ABD5NSZ4</accession>
<dbReference type="AlphaFoldDB" id="A0ABD5NSZ4"/>
<dbReference type="PANTHER" id="PTHR42695">
    <property type="entry name" value="GLUTAMINE AMIDOTRANSFERASE YLR126C-RELATED"/>
    <property type="match status" value="1"/>
</dbReference>
<dbReference type="CDD" id="cd01741">
    <property type="entry name" value="GATase1_1"/>
    <property type="match status" value="1"/>
</dbReference>